<name>A0A5J6LE24_9GAMM</name>
<keyword evidence="2" id="KW-0238">DNA-binding</keyword>
<keyword evidence="1 3" id="KW-0597">Phosphoprotein</keyword>
<evidence type="ECO:0000256" key="3">
    <source>
        <dbReference type="PROSITE-ProRule" id="PRU00169"/>
    </source>
</evidence>
<dbReference type="SMART" id="SM00448">
    <property type="entry name" value="REC"/>
    <property type="match status" value="1"/>
</dbReference>
<dbReference type="InterPro" id="IPR011006">
    <property type="entry name" value="CheY-like_superfamily"/>
</dbReference>
<dbReference type="InterPro" id="IPR058245">
    <property type="entry name" value="NreC/VraR/RcsB-like_REC"/>
</dbReference>
<dbReference type="InterPro" id="IPR039420">
    <property type="entry name" value="WalR-like"/>
</dbReference>
<accession>A0A5J6LE24</accession>
<dbReference type="GO" id="GO:0000160">
    <property type="term" value="P:phosphorelay signal transduction system"/>
    <property type="evidence" value="ECO:0007669"/>
    <property type="project" value="InterPro"/>
</dbReference>
<dbReference type="SUPFAM" id="SSF52172">
    <property type="entry name" value="CheY-like"/>
    <property type="match status" value="1"/>
</dbReference>
<dbReference type="PANTHER" id="PTHR43214">
    <property type="entry name" value="TWO-COMPONENT RESPONSE REGULATOR"/>
    <property type="match status" value="1"/>
</dbReference>
<evidence type="ECO:0000259" key="5">
    <source>
        <dbReference type="PROSITE" id="PS50110"/>
    </source>
</evidence>
<reference evidence="6 7" key="1">
    <citation type="submission" date="2019-09" db="EMBL/GenBank/DDBJ databases">
        <title>Nitrincola iocasae sp. nov., a bacterium isolated from the sediment collected at a cold seep field in South China Sea.</title>
        <authorList>
            <person name="Zhang H."/>
            <person name="Wang H."/>
            <person name="Li C."/>
        </authorList>
    </citation>
    <scope>NUCLEOTIDE SEQUENCE [LARGE SCALE GENOMIC DNA]</scope>
    <source>
        <strain evidence="6 7">KXZD1103</strain>
    </source>
</reference>
<dbReference type="CDD" id="cd06170">
    <property type="entry name" value="LuxR_C_like"/>
    <property type="match status" value="1"/>
</dbReference>
<dbReference type="InterPro" id="IPR001789">
    <property type="entry name" value="Sig_transdc_resp-reg_receiver"/>
</dbReference>
<evidence type="ECO:0000256" key="2">
    <source>
        <dbReference type="ARBA" id="ARBA00023125"/>
    </source>
</evidence>
<dbReference type="Proteomes" id="UP000325606">
    <property type="component" value="Chromosome"/>
</dbReference>
<dbReference type="InterPro" id="IPR036388">
    <property type="entry name" value="WH-like_DNA-bd_sf"/>
</dbReference>
<dbReference type="PANTHER" id="PTHR43214:SF43">
    <property type="entry name" value="TWO-COMPONENT RESPONSE REGULATOR"/>
    <property type="match status" value="1"/>
</dbReference>
<proteinExistence type="predicted"/>
<feature type="domain" description="Response regulatory" evidence="5">
    <location>
        <begin position="6"/>
        <end position="131"/>
    </location>
</feature>
<dbReference type="PROSITE" id="PS50043">
    <property type="entry name" value="HTH_LUXR_2"/>
    <property type="match status" value="1"/>
</dbReference>
<evidence type="ECO:0000259" key="4">
    <source>
        <dbReference type="PROSITE" id="PS50043"/>
    </source>
</evidence>
<dbReference type="PROSITE" id="PS50110">
    <property type="entry name" value="RESPONSE_REGULATORY"/>
    <property type="match status" value="1"/>
</dbReference>
<organism evidence="6 7">
    <name type="scientific">Nitrincola iocasae</name>
    <dbReference type="NCBI Taxonomy" id="2614693"/>
    <lineage>
        <taxon>Bacteria</taxon>
        <taxon>Pseudomonadati</taxon>
        <taxon>Pseudomonadota</taxon>
        <taxon>Gammaproteobacteria</taxon>
        <taxon>Oceanospirillales</taxon>
        <taxon>Oceanospirillaceae</taxon>
        <taxon>Nitrincola</taxon>
    </lineage>
</organism>
<dbReference type="Pfam" id="PF00072">
    <property type="entry name" value="Response_reg"/>
    <property type="match status" value="1"/>
</dbReference>
<evidence type="ECO:0000313" key="7">
    <source>
        <dbReference type="Proteomes" id="UP000325606"/>
    </source>
</evidence>
<dbReference type="InterPro" id="IPR000792">
    <property type="entry name" value="Tscrpt_reg_LuxR_C"/>
</dbReference>
<keyword evidence="7" id="KW-1185">Reference proteome</keyword>
<feature type="domain" description="HTH luxR-type" evidence="4">
    <location>
        <begin position="150"/>
        <end position="215"/>
    </location>
</feature>
<dbReference type="SUPFAM" id="SSF46894">
    <property type="entry name" value="C-terminal effector domain of the bipartite response regulators"/>
    <property type="match status" value="1"/>
</dbReference>
<evidence type="ECO:0000256" key="1">
    <source>
        <dbReference type="ARBA" id="ARBA00022553"/>
    </source>
</evidence>
<dbReference type="GO" id="GO:0006355">
    <property type="term" value="P:regulation of DNA-templated transcription"/>
    <property type="evidence" value="ECO:0007669"/>
    <property type="project" value="InterPro"/>
</dbReference>
<dbReference type="AlphaFoldDB" id="A0A5J6LE24"/>
<dbReference type="CDD" id="cd17535">
    <property type="entry name" value="REC_NarL-like"/>
    <property type="match status" value="1"/>
</dbReference>
<dbReference type="KEGG" id="nik:F5I99_09365"/>
<dbReference type="InterPro" id="IPR016032">
    <property type="entry name" value="Sig_transdc_resp-reg_C-effctor"/>
</dbReference>
<dbReference type="Gene3D" id="1.10.10.10">
    <property type="entry name" value="Winged helix-like DNA-binding domain superfamily/Winged helix DNA-binding domain"/>
    <property type="match status" value="1"/>
</dbReference>
<dbReference type="GO" id="GO:0003677">
    <property type="term" value="F:DNA binding"/>
    <property type="evidence" value="ECO:0007669"/>
    <property type="project" value="UniProtKB-KW"/>
</dbReference>
<dbReference type="EMBL" id="CP044222">
    <property type="protein sequence ID" value="QEW06693.1"/>
    <property type="molecule type" value="Genomic_DNA"/>
</dbReference>
<sequence>MNMTIRLLLVDDHSIIRAGYQQILQKNPDIEVVAEAETGYCAIKACKDHKPDVVVLDLSIPFKKESEEVSSACGLETIRKIIAMDKKAKLLVLTAMSGEPYPSQAVTAGAMGYLTKHCAPDELIRAVESVANGIPYFSAAIQNEMDGADAQSPASCLSKRELEVFSMLAESYSAGKIADAMSLSPKTVHAHRANILRKLKLKNNADLVKLAVRSGFTAS</sequence>
<dbReference type="Gene3D" id="3.40.50.2300">
    <property type="match status" value="1"/>
</dbReference>
<dbReference type="SMART" id="SM00421">
    <property type="entry name" value="HTH_LUXR"/>
    <property type="match status" value="1"/>
</dbReference>
<dbReference type="PRINTS" id="PR00038">
    <property type="entry name" value="HTHLUXR"/>
</dbReference>
<dbReference type="Pfam" id="PF00196">
    <property type="entry name" value="GerE"/>
    <property type="match status" value="1"/>
</dbReference>
<evidence type="ECO:0000313" key="6">
    <source>
        <dbReference type="EMBL" id="QEW06693.1"/>
    </source>
</evidence>
<gene>
    <name evidence="6" type="ORF">F5I99_09365</name>
</gene>
<protein>
    <submittedName>
        <fullName evidence="6">Response regulator transcription factor</fullName>
    </submittedName>
</protein>
<feature type="modified residue" description="4-aspartylphosphate" evidence="3">
    <location>
        <position position="57"/>
    </location>
</feature>